<feature type="region of interest" description="Disordered" evidence="1">
    <location>
        <begin position="1"/>
        <end position="25"/>
    </location>
</feature>
<feature type="region of interest" description="Disordered" evidence="1">
    <location>
        <begin position="192"/>
        <end position="243"/>
    </location>
</feature>
<dbReference type="EMBL" id="CP110431">
    <property type="protein sequence ID" value="WAQ89489.1"/>
    <property type="molecule type" value="Genomic_DNA"/>
</dbReference>
<reference evidence="2" key="1">
    <citation type="submission" date="2022-10" db="EMBL/GenBank/DDBJ databases">
        <title>Puccinia triticina Genome sequencing and assembly.</title>
        <authorList>
            <person name="Li C."/>
        </authorList>
    </citation>
    <scope>NUCLEOTIDE SEQUENCE</scope>
    <source>
        <strain evidence="2">Pt15</strain>
    </source>
</reference>
<accession>A0ABY7CW01</accession>
<organism evidence="2 3">
    <name type="scientific">Puccinia triticina</name>
    <dbReference type="NCBI Taxonomy" id="208348"/>
    <lineage>
        <taxon>Eukaryota</taxon>
        <taxon>Fungi</taxon>
        <taxon>Dikarya</taxon>
        <taxon>Basidiomycota</taxon>
        <taxon>Pucciniomycotina</taxon>
        <taxon>Pucciniomycetes</taxon>
        <taxon>Pucciniales</taxon>
        <taxon>Pucciniaceae</taxon>
        <taxon>Puccinia</taxon>
    </lineage>
</organism>
<name>A0ABY7CW01_9BASI</name>
<gene>
    <name evidence="2" type="ORF">PtA15_11A178</name>
</gene>
<sequence length="243" mass="26660">MPPAGNTGGNSREYKHRHAVSEGSSGTMPVCACIEIRAWVTSGDAQPAEECKRRSVHAVWQGRKSDQARSVHLRQTRCRQQLSSPRNQFGKLNMKGPLRNSWPIFDGPGPASVRNPNFCGSCLSNNTRLIRDWKVLNASIPNGSASQELASHQLVHISTSFRPRLKAHSTAHRVMKTIGAVNRCLDQEKLRRSSAQGRLASQIKHAPPPGDPEATLSAALMSECTTPWRDARPASGKETPRAF</sequence>
<evidence type="ECO:0000313" key="2">
    <source>
        <dbReference type="EMBL" id="WAQ89489.1"/>
    </source>
</evidence>
<dbReference type="Proteomes" id="UP001164743">
    <property type="component" value="Chromosome 11A"/>
</dbReference>
<proteinExistence type="predicted"/>
<keyword evidence="3" id="KW-1185">Reference proteome</keyword>
<protein>
    <submittedName>
        <fullName evidence="2">Uncharacterized protein</fullName>
    </submittedName>
</protein>
<evidence type="ECO:0000256" key="1">
    <source>
        <dbReference type="SAM" id="MobiDB-lite"/>
    </source>
</evidence>
<dbReference type="RefSeq" id="XP_053025044.1">
    <property type="nucleotide sequence ID" value="XM_053161059.1"/>
</dbReference>
<evidence type="ECO:0000313" key="3">
    <source>
        <dbReference type="Proteomes" id="UP001164743"/>
    </source>
</evidence>
<dbReference type="GeneID" id="77801954"/>